<dbReference type="Proteomes" id="UP000746747">
    <property type="component" value="Unassembled WGS sequence"/>
</dbReference>
<dbReference type="OrthoDB" id="10611765at2759"/>
<dbReference type="AlphaFoldDB" id="A0A8J2MFN5"/>
<sequence>MVTFEISEQERLLMVLDCISDLNGISWLTAPSNPTCNDMALDKTAPNNANSSDPSPLHSYNIKQTEVCNELITTDKRADETSSGRRSVDRAHAVIKERVLRLCTVVDSKNRTEKVVLRSIRIYAFEGIYQCLQDFYKFRECACAGDLSAVTVRWINHVTASNGNKWTLCGSVGSARPTQQCISSSDLEYYDRHFITHSRHLIA</sequence>
<proteinExistence type="predicted"/>
<gene>
    <name evidence="1" type="ORF">CJOHNSTONI_LOCUS10036</name>
</gene>
<evidence type="ECO:0000313" key="1">
    <source>
        <dbReference type="EMBL" id="CAG9540533.1"/>
    </source>
</evidence>
<reference evidence="1" key="1">
    <citation type="submission" date="2021-09" db="EMBL/GenBank/DDBJ databases">
        <authorList>
            <consortium name="Pathogen Informatics"/>
        </authorList>
    </citation>
    <scope>NUCLEOTIDE SEQUENCE</scope>
</reference>
<name>A0A8J2MFN5_9BILA</name>
<evidence type="ECO:0000313" key="2">
    <source>
        <dbReference type="Proteomes" id="UP000746747"/>
    </source>
</evidence>
<accession>A0A8J2MFN5</accession>
<dbReference type="EMBL" id="CAKAEH010001977">
    <property type="protein sequence ID" value="CAG9540533.1"/>
    <property type="molecule type" value="Genomic_DNA"/>
</dbReference>
<keyword evidence="2" id="KW-1185">Reference proteome</keyword>
<comment type="caution">
    <text evidence="1">The sequence shown here is derived from an EMBL/GenBank/DDBJ whole genome shotgun (WGS) entry which is preliminary data.</text>
</comment>
<protein>
    <submittedName>
        <fullName evidence="1">Uncharacterized protein</fullName>
    </submittedName>
</protein>
<organism evidence="1 2">
    <name type="scientific">Cercopithifilaria johnstoni</name>
    <dbReference type="NCBI Taxonomy" id="2874296"/>
    <lineage>
        <taxon>Eukaryota</taxon>
        <taxon>Metazoa</taxon>
        <taxon>Ecdysozoa</taxon>
        <taxon>Nematoda</taxon>
        <taxon>Chromadorea</taxon>
        <taxon>Rhabditida</taxon>
        <taxon>Spirurina</taxon>
        <taxon>Spiruromorpha</taxon>
        <taxon>Filarioidea</taxon>
        <taxon>Onchocercidae</taxon>
        <taxon>Cercopithifilaria</taxon>
    </lineage>
</organism>